<evidence type="ECO:0000313" key="3">
    <source>
        <dbReference type="Proteomes" id="UP000298429"/>
    </source>
</evidence>
<name>A0A5F2BKA3_9LEPT</name>
<dbReference type="EMBL" id="RQGN01000036">
    <property type="protein sequence ID" value="TGM05985.1"/>
    <property type="molecule type" value="Genomic_DNA"/>
</dbReference>
<dbReference type="AlphaFoldDB" id="A0A5F2BKA3"/>
<gene>
    <name evidence="2" type="ORF">EHQ76_06880</name>
</gene>
<accession>A0A5F2BKA3</accession>
<protein>
    <submittedName>
        <fullName evidence="2">Baseplate assembly protein</fullName>
    </submittedName>
</protein>
<comment type="caution">
    <text evidence="2">The sequence shown here is derived from an EMBL/GenBank/DDBJ whole genome shotgun (WGS) entry which is preliminary data.</text>
</comment>
<feature type="compositionally biased region" description="Low complexity" evidence="1">
    <location>
        <begin position="208"/>
        <end position="217"/>
    </location>
</feature>
<evidence type="ECO:0000256" key="1">
    <source>
        <dbReference type="SAM" id="MobiDB-lite"/>
    </source>
</evidence>
<reference evidence="2 3" key="1">
    <citation type="journal article" date="2019" name="PLoS Negl. Trop. Dis.">
        <title>Revisiting the worldwide diversity of Leptospira species in the environment.</title>
        <authorList>
            <person name="Vincent A.T."/>
            <person name="Schiettekatte O."/>
            <person name="Bourhy P."/>
            <person name="Veyrier F.J."/>
            <person name="Picardeau M."/>
        </authorList>
    </citation>
    <scope>NUCLEOTIDE SEQUENCE [LARGE SCALE GENOMIC DNA]</scope>
    <source>
        <strain evidence="2 3">201702444</strain>
    </source>
</reference>
<evidence type="ECO:0000313" key="2">
    <source>
        <dbReference type="EMBL" id="TGM05985.1"/>
    </source>
</evidence>
<dbReference type="Proteomes" id="UP000298429">
    <property type="component" value="Unassembled WGS sequence"/>
</dbReference>
<dbReference type="RefSeq" id="WP_135670326.1">
    <property type="nucleotide sequence ID" value="NZ_RQGN01000036.1"/>
</dbReference>
<organism evidence="2 3">
    <name type="scientific">Leptospira barantonii</name>
    <dbReference type="NCBI Taxonomy" id="2023184"/>
    <lineage>
        <taxon>Bacteria</taxon>
        <taxon>Pseudomonadati</taxon>
        <taxon>Spirochaetota</taxon>
        <taxon>Spirochaetia</taxon>
        <taxon>Leptospirales</taxon>
        <taxon>Leptospiraceae</taxon>
        <taxon>Leptospira</taxon>
    </lineage>
</organism>
<dbReference type="OrthoDB" id="345372at2"/>
<feature type="region of interest" description="Disordered" evidence="1">
    <location>
        <begin position="201"/>
        <end position="239"/>
    </location>
</feature>
<sequence length="239" mass="26722">MRGSFSNDSFEWEERPQSPDSRNTPPIFARVLEVLPRFRADVITTQGEIFKKVRVFGPVLFSSGKAHGRAFGLKKDVLVLLEFIGGSYRSPVITQVFSFPTKDPDLSNLTSFWEKCSDFNFETDIIDFHESGYAIRQTTNKLEVYDQTKKIVFELDFQNGKGKFFLQKLEIESEVEIKGNTKITGNLEIQGDTNQTGKIKATGKIESGEGLVSSGSEYNDHGHTYNPGPLAPTKSGPPI</sequence>
<feature type="region of interest" description="Disordered" evidence="1">
    <location>
        <begin position="1"/>
        <end position="24"/>
    </location>
</feature>
<proteinExistence type="predicted"/>